<organism evidence="3">
    <name type="scientific">Dissoconium aciculare CBS 342.82</name>
    <dbReference type="NCBI Taxonomy" id="1314786"/>
    <lineage>
        <taxon>Eukaryota</taxon>
        <taxon>Fungi</taxon>
        <taxon>Dikarya</taxon>
        <taxon>Ascomycota</taxon>
        <taxon>Pezizomycotina</taxon>
        <taxon>Dothideomycetes</taxon>
        <taxon>Dothideomycetidae</taxon>
        <taxon>Mycosphaerellales</taxon>
        <taxon>Dissoconiaceae</taxon>
        <taxon>Dissoconium</taxon>
    </lineage>
</organism>
<evidence type="ECO:0000256" key="1">
    <source>
        <dbReference type="SAM" id="MobiDB-lite"/>
    </source>
</evidence>
<dbReference type="RefSeq" id="XP_033454793.1">
    <property type="nucleotide sequence ID" value="XM_033607165.1"/>
</dbReference>
<accession>A0A6J3LT21</accession>
<dbReference type="GeneID" id="54364965"/>
<name>A0A6J3LT21_9PEZI</name>
<proteinExistence type="predicted"/>
<reference evidence="3" key="1">
    <citation type="submission" date="2020-01" db="EMBL/GenBank/DDBJ databases">
        <authorList>
            <consortium name="DOE Joint Genome Institute"/>
            <person name="Haridas S."/>
            <person name="Albert R."/>
            <person name="Binder M."/>
            <person name="Bloem J."/>
            <person name="Labutti K."/>
            <person name="Salamov A."/>
            <person name="Andreopoulos B."/>
            <person name="Baker S.E."/>
            <person name="Barry K."/>
            <person name="Bills G."/>
            <person name="Bluhm B.H."/>
            <person name="Cannon C."/>
            <person name="Castanera R."/>
            <person name="Culley D.E."/>
            <person name="Daum C."/>
            <person name="Ezra D."/>
            <person name="Gonzalez J.B."/>
            <person name="Henrissat B."/>
            <person name="Kuo A."/>
            <person name="Liang C."/>
            <person name="Lipzen A."/>
            <person name="Lutzoni F."/>
            <person name="Magnuson J."/>
            <person name="Mondo S."/>
            <person name="Nolan M."/>
            <person name="Ohm R."/>
            <person name="Pangilinan J."/>
            <person name="Park H.-J."/>
            <person name="Ramirez L."/>
            <person name="Alfaro M."/>
            <person name="Sun H."/>
            <person name="Tritt A."/>
            <person name="Yoshinaga Y."/>
            <person name="Zwiers L.-H."/>
            <person name="Turgeon B.G."/>
            <person name="Goodwin S.B."/>
            <person name="Spatafora J.W."/>
            <person name="Crous P.W."/>
            <person name="Grigoriev I.V."/>
        </authorList>
    </citation>
    <scope>NUCLEOTIDE SEQUENCE</scope>
    <source>
        <strain evidence="3">CBS 342.82</strain>
    </source>
</reference>
<reference evidence="3" key="3">
    <citation type="submission" date="2025-08" db="UniProtKB">
        <authorList>
            <consortium name="RefSeq"/>
        </authorList>
    </citation>
    <scope>IDENTIFICATION</scope>
    <source>
        <strain evidence="3">CBS 342.82</strain>
    </source>
</reference>
<dbReference type="AlphaFoldDB" id="A0A6J3LT21"/>
<dbReference type="Proteomes" id="UP000504637">
    <property type="component" value="Unplaced"/>
</dbReference>
<gene>
    <name evidence="3" type="ORF">K489DRAFT_405577</name>
</gene>
<sequence length="212" mass="24610">MSLTINQAARKYKSGDLSWSDYLDQILPRLAGDGHEEDEEEPAGLGLLEHIDPFASYIYTWSKDMEWWLDPTMIKALFENYRNGADKDEIKDQLSKISKERDQGWARMCLAQLALEDRKANTLKWLLDEGGFGYSHEFEHEANTVDEGKDPETFKVLEESKFREQWPRRTPTPANLRDPDFVYDEENELFDDDGDEGDDDPTANIDSTHPLW</sequence>
<reference evidence="3" key="2">
    <citation type="submission" date="2020-04" db="EMBL/GenBank/DDBJ databases">
        <authorList>
            <consortium name="NCBI Genome Project"/>
        </authorList>
    </citation>
    <scope>NUCLEOTIDE SEQUENCE</scope>
    <source>
        <strain evidence="3">CBS 342.82</strain>
    </source>
</reference>
<evidence type="ECO:0000313" key="3">
    <source>
        <dbReference type="RefSeq" id="XP_033454793.1"/>
    </source>
</evidence>
<evidence type="ECO:0000313" key="2">
    <source>
        <dbReference type="Proteomes" id="UP000504637"/>
    </source>
</evidence>
<feature type="compositionally biased region" description="Acidic residues" evidence="1">
    <location>
        <begin position="181"/>
        <end position="201"/>
    </location>
</feature>
<keyword evidence="2" id="KW-1185">Reference proteome</keyword>
<feature type="region of interest" description="Disordered" evidence="1">
    <location>
        <begin position="161"/>
        <end position="212"/>
    </location>
</feature>
<dbReference type="OrthoDB" id="3764736at2759"/>
<protein>
    <submittedName>
        <fullName evidence="3">Uncharacterized protein</fullName>
    </submittedName>
</protein>